<feature type="compositionally biased region" description="Polar residues" evidence="1">
    <location>
        <begin position="21"/>
        <end position="39"/>
    </location>
</feature>
<organism evidence="2">
    <name type="scientific">Rhizophora mucronata</name>
    <name type="common">Asiatic mangrove</name>
    <dbReference type="NCBI Taxonomy" id="61149"/>
    <lineage>
        <taxon>Eukaryota</taxon>
        <taxon>Viridiplantae</taxon>
        <taxon>Streptophyta</taxon>
        <taxon>Embryophyta</taxon>
        <taxon>Tracheophyta</taxon>
        <taxon>Spermatophyta</taxon>
        <taxon>Magnoliopsida</taxon>
        <taxon>eudicotyledons</taxon>
        <taxon>Gunneridae</taxon>
        <taxon>Pentapetalae</taxon>
        <taxon>rosids</taxon>
        <taxon>fabids</taxon>
        <taxon>Malpighiales</taxon>
        <taxon>Rhizophoraceae</taxon>
        <taxon>Rhizophora</taxon>
    </lineage>
</organism>
<reference evidence="2" key="1">
    <citation type="submission" date="2018-02" db="EMBL/GenBank/DDBJ databases">
        <title>Rhizophora mucronata_Transcriptome.</title>
        <authorList>
            <person name="Meera S.P."/>
            <person name="Sreeshan A."/>
            <person name="Augustine A."/>
        </authorList>
    </citation>
    <scope>NUCLEOTIDE SEQUENCE</scope>
    <source>
        <tissue evidence="2">Leaf</tissue>
    </source>
</reference>
<proteinExistence type="predicted"/>
<protein>
    <submittedName>
        <fullName evidence="2">Uncharacterized protein MANES_05G027100</fullName>
    </submittedName>
</protein>
<evidence type="ECO:0000313" key="2">
    <source>
        <dbReference type="EMBL" id="MBW89523.1"/>
    </source>
</evidence>
<name>A0A2P2J7S7_RHIMU</name>
<dbReference type="EMBL" id="GGEC01009040">
    <property type="protein sequence ID" value="MBW89523.1"/>
    <property type="molecule type" value="Transcribed_RNA"/>
</dbReference>
<dbReference type="AlphaFoldDB" id="A0A2P2J7S7"/>
<sequence>MCNVLTVTTEQSMFQFDSLPSPASSPEGDSSIIATVSSS</sequence>
<accession>A0A2P2J7S7</accession>
<evidence type="ECO:0000256" key="1">
    <source>
        <dbReference type="SAM" id="MobiDB-lite"/>
    </source>
</evidence>
<feature type="region of interest" description="Disordered" evidence="1">
    <location>
        <begin position="16"/>
        <end position="39"/>
    </location>
</feature>